<keyword evidence="2" id="KW-1185">Reference proteome</keyword>
<comment type="caution">
    <text evidence="1">The sequence shown here is derived from an EMBL/GenBank/DDBJ whole genome shotgun (WGS) entry which is preliminary data.</text>
</comment>
<sequence length="74" mass="8363">MAVIKSDFFVNEKGIVWLNIVYDESLIRVFSSGFYCMLSSCFGHDSLIFVVPTFLLPDVTDFVELDIKPIAVPI</sequence>
<dbReference type="AlphaFoldDB" id="A0A1S8AVP6"/>
<evidence type="ECO:0000313" key="1">
    <source>
        <dbReference type="EMBL" id="OLZ40765.1"/>
    </source>
</evidence>
<organism evidence="1 2">
    <name type="scientific">Natrinema saccharevitans</name>
    <dbReference type="NCBI Taxonomy" id="301967"/>
    <lineage>
        <taxon>Archaea</taxon>
        <taxon>Methanobacteriati</taxon>
        <taxon>Methanobacteriota</taxon>
        <taxon>Stenosarchaea group</taxon>
        <taxon>Halobacteria</taxon>
        <taxon>Halobacteriales</taxon>
        <taxon>Natrialbaceae</taxon>
        <taxon>Natrinema</taxon>
    </lineage>
</organism>
<dbReference type="EMBL" id="LWLN01000001">
    <property type="protein sequence ID" value="OLZ40765.1"/>
    <property type="molecule type" value="Genomic_DNA"/>
</dbReference>
<dbReference type="Proteomes" id="UP000189370">
    <property type="component" value="Unassembled WGS sequence"/>
</dbReference>
<name>A0A1S8AVP6_9EURY</name>
<gene>
    <name evidence="1" type="ORF">A6E15_07080</name>
</gene>
<protein>
    <submittedName>
        <fullName evidence="1">Uncharacterized protein</fullName>
    </submittedName>
</protein>
<accession>A0A1S8AVP6</accession>
<evidence type="ECO:0000313" key="2">
    <source>
        <dbReference type="Proteomes" id="UP000189370"/>
    </source>
</evidence>
<proteinExistence type="predicted"/>
<reference evidence="2" key="1">
    <citation type="submission" date="2016-04" db="EMBL/GenBank/DDBJ databases">
        <authorList>
            <person name="Chen S.-C."/>
            <person name="Lai M.-C."/>
        </authorList>
    </citation>
    <scope>NUCLEOTIDE SEQUENCE [LARGE SCALE GENOMIC DNA]</scope>
    <source>
        <strain evidence="2">AB14</strain>
    </source>
</reference>